<dbReference type="EMBL" id="FTOQ01000004">
    <property type="protein sequence ID" value="SIS82414.1"/>
    <property type="molecule type" value="Genomic_DNA"/>
</dbReference>
<feature type="domain" description="HTH crp-type" evidence="4">
    <location>
        <begin position="149"/>
        <end position="223"/>
    </location>
</feature>
<dbReference type="Pfam" id="PF00027">
    <property type="entry name" value="cNMP_binding"/>
    <property type="match status" value="1"/>
</dbReference>
<gene>
    <name evidence="5" type="ORF">SAMN05421759_10483</name>
</gene>
<evidence type="ECO:0000313" key="6">
    <source>
        <dbReference type="Proteomes" id="UP000186684"/>
    </source>
</evidence>
<dbReference type="GO" id="GO:0003677">
    <property type="term" value="F:DNA binding"/>
    <property type="evidence" value="ECO:0007669"/>
    <property type="project" value="UniProtKB-KW"/>
</dbReference>
<dbReference type="STRING" id="633194.SAMN05421759_10483"/>
<keyword evidence="5" id="KW-0808">Transferase</keyword>
<dbReference type="OrthoDB" id="7584044at2"/>
<dbReference type="GO" id="GO:0006355">
    <property type="term" value="P:regulation of DNA-templated transcription"/>
    <property type="evidence" value="ECO:0007669"/>
    <property type="project" value="InterPro"/>
</dbReference>
<sequence length="242" mass="27035">MSIRCARCPIRKMPLFKPMTDDEVAFMESFKIGEMTLQAGTPLLSEGSNSPQLFTALSGFGMRYKLLASGKRQVLSFVLPGDFIGLQAGVMNQQTHSVEAVTNMTLCVFNRTELWTLFRNHAERAFDLTWIAAGEERFLGEALAAVGQKSAYERIAWAFARSFRRLEALKMRDGITVPFPFRQQHLADALGLSLVHTNKTLARLRDRQLVSWADGRLSVPDIGELEEVGLIDESAVAPRPLM</sequence>
<name>A0A1N7M8L7_9RHOB</name>
<proteinExistence type="predicted"/>
<dbReference type="InterPro" id="IPR012318">
    <property type="entry name" value="HTH_CRP"/>
</dbReference>
<dbReference type="InterPro" id="IPR018490">
    <property type="entry name" value="cNMP-bd_dom_sf"/>
</dbReference>
<keyword evidence="3" id="KW-0804">Transcription</keyword>
<reference evidence="6" key="1">
    <citation type="submission" date="2017-01" db="EMBL/GenBank/DDBJ databases">
        <authorList>
            <person name="Varghese N."/>
            <person name="Submissions S."/>
        </authorList>
    </citation>
    <scope>NUCLEOTIDE SEQUENCE [LARGE SCALE GENOMIC DNA]</scope>
    <source>
        <strain evidence="6">DSM 29430</strain>
    </source>
</reference>
<dbReference type="GO" id="GO:0016301">
    <property type="term" value="F:kinase activity"/>
    <property type="evidence" value="ECO:0007669"/>
    <property type="project" value="UniProtKB-KW"/>
</dbReference>
<organism evidence="5 6">
    <name type="scientific">Roseivivax lentus</name>
    <dbReference type="NCBI Taxonomy" id="633194"/>
    <lineage>
        <taxon>Bacteria</taxon>
        <taxon>Pseudomonadati</taxon>
        <taxon>Pseudomonadota</taxon>
        <taxon>Alphaproteobacteria</taxon>
        <taxon>Rhodobacterales</taxon>
        <taxon>Roseobacteraceae</taxon>
        <taxon>Roseivivax</taxon>
    </lineage>
</organism>
<dbReference type="AlphaFoldDB" id="A0A1N7M8L7"/>
<keyword evidence="6" id="KW-1185">Reference proteome</keyword>
<protein>
    <submittedName>
        <fullName evidence="5">cAMP-binding domain of CRP or a regulatory subunit of cAMP-dependent protein kinases</fullName>
    </submittedName>
</protein>
<evidence type="ECO:0000259" key="4">
    <source>
        <dbReference type="PROSITE" id="PS51063"/>
    </source>
</evidence>
<dbReference type="InterPro" id="IPR036388">
    <property type="entry name" value="WH-like_DNA-bd_sf"/>
</dbReference>
<evidence type="ECO:0000256" key="2">
    <source>
        <dbReference type="ARBA" id="ARBA00023125"/>
    </source>
</evidence>
<accession>A0A1N7M8L7</accession>
<evidence type="ECO:0000256" key="3">
    <source>
        <dbReference type="ARBA" id="ARBA00023163"/>
    </source>
</evidence>
<dbReference type="SUPFAM" id="SSF46785">
    <property type="entry name" value="Winged helix' DNA-binding domain"/>
    <property type="match status" value="1"/>
</dbReference>
<dbReference type="InterPro" id="IPR000595">
    <property type="entry name" value="cNMP-bd_dom"/>
</dbReference>
<dbReference type="InterPro" id="IPR036390">
    <property type="entry name" value="WH_DNA-bd_sf"/>
</dbReference>
<evidence type="ECO:0000256" key="1">
    <source>
        <dbReference type="ARBA" id="ARBA00023015"/>
    </source>
</evidence>
<dbReference type="SUPFAM" id="SSF51206">
    <property type="entry name" value="cAMP-binding domain-like"/>
    <property type="match status" value="1"/>
</dbReference>
<dbReference type="SMART" id="SM00419">
    <property type="entry name" value="HTH_CRP"/>
    <property type="match status" value="1"/>
</dbReference>
<dbReference type="PROSITE" id="PS51063">
    <property type="entry name" value="HTH_CRP_2"/>
    <property type="match status" value="1"/>
</dbReference>
<dbReference type="Proteomes" id="UP000186684">
    <property type="component" value="Unassembled WGS sequence"/>
</dbReference>
<dbReference type="Gene3D" id="2.60.120.10">
    <property type="entry name" value="Jelly Rolls"/>
    <property type="match status" value="1"/>
</dbReference>
<dbReference type="Gene3D" id="1.10.10.10">
    <property type="entry name" value="Winged helix-like DNA-binding domain superfamily/Winged helix DNA-binding domain"/>
    <property type="match status" value="1"/>
</dbReference>
<dbReference type="Pfam" id="PF13545">
    <property type="entry name" value="HTH_Crp_2"/>
    <property type="match status" value="1"/>
</dbReference>
<keyword evidence="2" id="KW-0238">DNA-binding</keyword>
<dbReference type="CDD" id="cd00038">
    <property type="entry name" value="CAP_ED"/>
    <property type="match status" value="1"/>
</dbReference>
<evidence type="ECO:0000313" key="5">
    <source>
        <dbReference type="EMBL" id="SIS82414.1"/>
    </source>
</evidence>
<dbReference type="InterPro" id="IPR014710">
    <property type="entry name" value="RmlC-like_jellyroll"/>
</dbReference>
<keyword evidence="1" id="KW-0805">Transcription regulation</keyword>
<keyword evidence="5" id="KW-0418">Kinase</keyword>